<feature type="transmembrane region" description="Helical" evidence="11">
    <location>
        <begin position="77"/>
        <end position="96"/>
    </location>
</feature>
<dbReference type="InterPro" id="IPR013525">
    <property type="entry name" value="ABC2_TM"/>
</dbReference>
<keyword evidence="7" id="KW-0972">Capsule biogenesis/degradation</keyword>
<gene>
    <name evidence="13" type="ORF">J2X05_000701</name>
</gene>
<feature type="transmembrane region" description="Helical" evidence="11">
    <location>
        <begin position="244"/>
        <end position="261"/>
    </location>
</feature>
<evidence type="ECO:0000256" key="2">
    <source>
        <dbReference type="ARBA" id="ARBA00007783"/>
    </source>
</evidence>
<feature type="transmembrane region" description="Helical" evidence="11">
    <location>
        <begin position="117"/>
        <end position="142"/>
    </location>
</feature>
<name>A0ABU1UU27_9GAMM</name>
<sequence>MKTALFFSSYINVVIKNISLVITLSEREIKGKYKGSYLGFMWAIINPLLLLLVYTFVFSVVFKARWGAGVGGDKLDFALVMFVGIVVHGMLAESLLKSTGLILNNPNYVKKIIFPLEILPLVNAIAAFTHALIALAALLVVFLCTKAYINWTCIFAPIILLPLFFYCIGFGFILASLGVFLRDISQGIGFLVTALLFLSPVFYPVSSLPENYQEWMNVNPLTLIIEQSREVIILGKLPDWMELIKAYGLSILSCFIGYAWFQKTRKGFADVI</sequence>
<evidence type="ECO:0000256" key="5">
    <source>
        <dbReference type="ARBA" id="ARBA00022597"/>
    </source>
</evidence>
<keyword evidence="8 11" id="KW-1133">Transmembrane helix</keyword>
<keyword evidence="9" id="KW-0625">Polysaccharide transport</keyword>
<proteinExistence type="inferred from homology"/>
<dbReference type="Pfam" id="PF01061">
    <property type="entry name" value="ABC2_membrane"/>
    <property type="match status" value="1"/>
</dbReference>
<keyword evidence="14" id="KW-1185">Reference proteome</keyword>
<feature type="domain" description="ABC transmembrane type-2" evidence="12">
    <location>
        <begin position="38"/>
        <end position="264"/>
    </location>
</feature>
<keyword evidence="6 11" id="KW-0812">Transmembrane</keyword>
<keyword evidence="4 11" id="KW-1003">Cell membrane</keyword>
<protein>
    <recommendedName>
        <fullName evidence="11">Transport permease protein</fullName>
    </recommendedName>
</protein>
<keyword evidence="5" id="KW-0762">Sugar transport</keyword>
<dbReference type="PANTHER" id="PTHR30413">
    <property type="entry name" value="INNER MEMBRANE TRANSPORT PERMEASE"/>
    <property type="match status" value="1"/>
</dbReference>
<evidence type="ECO:0000256" key="6">
    <source>
        <dbReference type="ARBA" id="ARBA00022692"/>
    </source>
</evidence>
<dbReference type="PROSITE" id="PS51012">
    <property type="entry name" value="ABC_TM2"/>
    <property type="match status" value="1"/>
</dbReference>
<comment type="caution">
    <text evidence="13">The sequence shown here is derived from an EMBL/GenBank/DDBJ whole genome shotgun (WGS) entry which is preliminary data.</text>
</comment>
<dbReference type="PRINTS" id="PR00164">
    <property type="entry name" value="ABC2TRNSPORT"/>
</dbReference>
<dbReference type="PANTHER" id="PTHR30413:SF10">
    <property type="entry name" value="CAPSULE POLYSACCHARIDE EXPORT INNER-MEMBRANE PROTEIN CTRC"/>
    <property type="match status" value="1"/>
</dbReference>
<feature type="transmembrane region" description="Helical" evidence="11">
    <location>
        <begin position="188"/>
        <end position="206"/>
    </location>
</feature>
<evidence type="ECO:0000256" key="3">
    <source>
        <dbReference type="ARBA" id="ARBA00022448"/>
    </source>
</evidence>
<evidence type="ECO:0000259" key="12">
    <source>
        <dbReference type="PROSITE" id="PS51012"/>
    </source>
</evidence>
<accession>A0ABU1UU27</accession>
<organism evidence="13 14">
    <name type="scientific">Cellvibrio fibrivorans</name>
    <dbReference type="NCBI Taxonomy" id="126350"/>
    <lineage>
        <taxon>Bacteria</taxon>
        <taxon>Pseudomonadati</taxon>
        <taxon>Pseudomonadota</taxon>
        <taxon>Gammaproteobacteria</taxon>
        <taxon>Cellvibrionales</taxon>
        <taxon>Cellvibrionaceae</taxon>
        <taxon>Cellvibrio</taxon>
    </lineage>
</organism>
<evidence type="ECO:0000256" key="10">
    <source>
        <dbReference type="ARBA" id="ARBA00023136"/>
    </source>
</evidence>
<comment type="similarity">
    <text evidence="2 11">Belongs to the ABC-2 integral membrane protein family.</text>
</comment>
<feature type="transmembrane region" description="Helical" evidence="11">
    <location>
        <begin position="6"/>
        <end position="25"/>
    </location>
</feature>
<dbReference type="RefSeq" id="WP_310068655.1">
    <property type="nucleotide sequence ID" value="NZ_JAVDVX010000001.1"/>
</dbReference>
<dbReference type="Proteomes" id="UP001253595">
    <property type="component" value="Unassembled WGS sequence"/>
</dbReference>
<evidence type="ECO:0000256" key="9">
    <source>
        <dbReference type="ARBA" id="ARBA00023047"/>
    </source>
</evidence>
<feature type="transmembrane region" description="Helical" evidence="11">
    <location>
        <begin position="148"/>
        <end position="181"/>
    </location>
</feature>
<reference evidence="13 14" key="1">
    <citation type="submission" date="2023-07" db="EMBL/GenBank/DDBJ databases">
        <title>Sorghum-associated microbial communities from plants grown in Nebraska, USA.</title>
        <authorList>
            <person name="Schachtman D."/>
        </authorList>
    </citation>
    <scope>NUCLEOTIDE SEQUENCE [LARGE SCALE GENOMIC DNA]</scope>
    <source>
        <strain evidence="13 14">BE190</strain>
    </source>
</reference>
<dbReference type="EMBL" id="JAVDVX010000001">
    <property type="protein sequence ID" value="MDR7088698.1"/>
    <property type="molecule type" value="Genomic_DNA"/>
</dbReference>
<keyword evidence="10 11" id="KW-0472">Membrane</keyword>
<dbReference type="InterPro" id="IPR047817">
    <property type="entry name" value="ABC2_TM_bact-type"/>
</dbReference>
<dbReference type="PIRSF" id="PIRSF006648">
    <property type="entry name" value="DrrB"/>
    <property type="match status" value="1"/>
</dbReference>
<evidence type="ECO:0000256" key="7">
    <source>
        <dbReference type="ARBA" id="ARBA00022903"/>
    </source>
</evidence>
<comment type="subcellular location">
    <subcellularLocation>
        <location evidence="11">Cell inner membrane</location>
        <topology evidence="11">Multi-pass membrane protein</topology>
    </subcellularLocation>
    <subcellularLocation>
        <location evidence="1">Cell membrane</location>
        <topology evidence="1">Multi-pass membrane protein</topology>
    </subcellularLocation>
</comment>
<feature type="transmembrane region" description="Helical" evidence="11">
    <location>
        <begin position="37"/>
        <end position="57"/>
    </location>
</feature>
<evidence type="ECO:0000256" key="11">
    <source>
        <dbReference type="RuleBase" id="RU361157"/>
    </source>
</evidence>
<evidence type="ECO:0000313" key="14">
    <source>
        <dbReference type="Proteomes" id="UP001253595"/>
    </source>
</evidence>
<dbReference type="InterPro" id="IPR000412">
    <property type="entry name" value="ABC_2_transport"/>
</dbReference>
<evidence type="ECO:0000256" key="8">
    <source>
        <dbReference type="ARBA" id="ARBA00022989"/>
    </source>
</evidence>
<keyword evidence="3 11" id="KW-0813">Transport</keyword>
<evidence type="ECO:0000256" key="4">
    <source>
        <dbReference type="ARBA" id="ARBA00022475"/>
    </source>
</evidence>
<evidence type="ECO:0000256" key="1">
    <source>
        <dbReference type="ARBA" id="ARBA00004651"/>
    </source>
</evidence>
<evidence type="ECO:0000313" key="13">
    <source>
        <dbReference type="EMBL" id="MDR7088698.1"/>
    </source>
</evidence>